<evidence type="ECO:0000256" key="1">
    <source>
        <dbReference type="ARBA" id="ARBA00004162"/>
    </source>
</evidence>
<evidence type="ECO:0000256" key="11">
    <source>
        <dbReference type="ARBA" id="ARBA00023136"/>
    </source>
</evidence>
<feature type="domain" description="Ig-like" evidence="17">
    <location>
        <begin position="27"/>
        <end position="120"/>
    </location>
</feature>
<evidence type="ECO:0000256" key="3">
    <source>
        <dbReference type="ARBA" id="ARBA00007810"/>
    </source>
</evidence>
<dbReference type="AlphaFoldDB" id="A0AAV2K100"/>
<feature type="domain" description="Ig-like" evidence="17">
    <location>
        <begin position="125"/>
        <end position="207"/>
    </location>
</feature>
<evidence type="ECO:0000256" key="9">
    <source>
        <dbReference type="ARBA" id="ARBA00022949"/>
    </source>
</evidence>
<dbReference type="GO" id="GO:0005886">
    <property type="term" value="C:plasma membrane"/>
    <property type="evidence" value="ECO:0007669"/>
    <property type="project" value="UniProtKB-SubCell"/>
</dbReference>
<dbReference type="Proteomes" id="UP001497482">
    <property type="component" value="Chromosome 16"/>
</dbReference>
<evidence type="ECO:0000256" key="13">
    <source>
        <dbReference type="ARBA" id="ARBA00023180"/>
    </source>
</evidence>
<keyword evidence="5" id="KW-0812">Transmembrane</keyword>
<accession>A0AAV2K100</accession>
<evidence type="ECO:0000256" key="15">
    <source>
        <dbReference type="ARBA" id="ARBA00082570"/>
    </source>
</evidence>
<dbReference type="EMBL" id="OZ035838">
    <property type="protein sequence ID" value="CAL1583576.1"/>
    <property type="molecule type" value="Genomic_DNA"/>
</dbReference>
<organism evidence="18 19">
    <name type="scientific">Knipowitschia caucasica</name>
    <name type="common">Caucasian dwarf goby</name>
    <name type="synonym">Pomatoschistus caucasicus</name>
    <dbReference type="NCBI Taxonomy" id="637954"/>
    <lineage>
        <taxon>Eukaryota</taxon>
        <taxon>Metazoa</taxon>
        <taxon>Chordata</taxon>
        <taxon>Craniata</taxon>
        <taxon>Vertebrata</taxon>
        <taxon>Euteleostomi</taxon>
        <taxon>Actinopterygii</taxon>
        <taxon>Neopterygii</taxon>
        <taxon>Teleostei</taxon>
        <taxon>Neoteleostei</taxon>
        <taxon>Acanthomorphata</taxon>
        <taxon>Gobiaria</taxon>
        <taxon>Gobiiformes</taxon>
        <taxon>Gobioidei</taxon>
        <taxon>Gobiidae</taxon>
        <taxon>Gobiinae</taxon>
        <taxon>Knipowitschia</taxon>
    </lineage>
</organism>
<dbReference type="PROSITE" id="PS50835">
    <property type="entry name" value="IG_LIKE"/>
    <property type="match status" value="2"/>
</dbReference>
<evidence type="ECO:0000256" key="12">
    <source>
        <dbReference type="ARBA" id="ARBA00023157"/>
    </source>
</evidence>
<proteinExistence type="inferred from homology"/>
<dbReference type="InterPro" id="IPR013783">
    <property type="entry name" value="Ig-like_fold"/>
</dbReference>
<comment type="similarity">
    <text evidence="3">Belongs to the nectin family.</text>
</comment>
<evidence type="ECO:0000313" key="18">
    <source>
        <dbReference type="EMBL" id="CAL1583576.1"/>
    </source>
</evidence>
<dbReference type="Pfam" id="PF13927">
    <property type="entry name" value="Ig_3"/>
    <property type="match status" value="1"/>
</dbReference>
<evidence type="ECO:0000256" key="4">
    <source>
        <dbReference type="ARBA" id="ARBA00022475"/>
    </source>
</evidence>
<evidence type="ECO:0000256" key="10">
    <source>
        <dbReference type="ARBA" id="ARBA00022989"/>
    </source>
</evidence>
<keyword evidence="4" id="KW-1003">Cell membrane</keyword>
<dbReference type="InterPro" id="IPR052659">
    <property type="entry name" value="Nectin/PVR"/>
</dbReference>
<keyword evidence="6" id="KW-0732">Signal</keyword>
<reference evidence="18 19" key="1">
    <citation type="submission" date="2024-04" db="EMBL/GenBank/DDBJ databases">
        <authorList>
            <person name="Waldvogel A.-M."/>
            <person name="Schoenle A."/>
        </authorList>
    </citation>
    <scope>NUCLEOTIDE SEQUENCE [LARGE SCALE GENOMIC DNA]</scope>
</reference>
<keyword evidence="13" id="KW-0325">Glycoprotein</keyword>
<dbReference type="PANTHER" id="PTHR47387:SF1">
    <property type="entry name" value="NECTIN-2"/>
    <property type="match status" value="1"/>
</dbReference>
<evidence type="ECO:0000313" key="19">
    <source>
        <dbReference type="Proteomes" id="UP001497482"/>
    </source>
</evidence>
<dbReference type="GO" id="GO:0007155">
    <property type="term" value="P:cell adhesion"/>
    <property type="evidence" value="ECO:0007669"/>
    <property type="project" value="UniProtKB-KW"/>
</dbReference>
<dbReference type="Gene3D" id="2.60.40.10">
    <property type="entry name" value="Immunoglobulins"/>
    <property type="match status" value="2"/>
</dbReference>
<feature type="region of interest" description="Disordered" evidence="16">
    <location>
        <begin position="1"/>
        <end position="23"/>
    </location>
</feature>
<evidence type="ECO:0000256" key="7">
    <source>
        <dbReference type="ARBA" id="ARBA00022737"/>
    </source>
</evidence>
<gene>
    <name evidence="18" type="ORF">KC01_LOCUS14032</name>
</gene>
<keyword evidence="8" id="KW-0130">Cell adhesion</keyword>
<evidence type="ECO:0000256" key="14">
    <source>
        <dbReference type="ARBA" id="ARBA00023319"/>
    </source>
</evidence>
<dbReference type="InterPro" id="IPR036179">
    <property type="entry name" value="Ig-like_dom_sf"/>
</dbReference>
<keyword evidence="11" id="KW-0472">Membrane</keyword>
<keyword evidence="9" id="KW-0965">Cell junction</keyword>
<evidence type="ECO:0000256" key="2">
    <source>
        <dbReference type="ARBA" id="ARBA00004536"/>
    </source>
</evidence>
<evidence type="ECO:0000256" key="5">
    <source>
        <dbReference type="ARBA" id="ARBA00022692"/>
    </source>
</evidence>
<keyword evidence="14" id="KW-0393">Immunoglobulin domain</keyword>
<protein>
    <recommendedName>
        <fullName evidence="15">Nectin cell adhesion molecule 3</fullName>
    </recommendedName>
</protein>
<dbReference type="PANTHER" id="PTHR47387">
    <property type="entry name" value="NECTIN-2"/>
    <property type="match status" value="1"/>
</dbReference>
<dbReference type="InterPro" id="IPR013162">
    <property type="entry name" value="CD80_C2-set"/>
</dbReference>
<dbReference type="GO" id="GO:0005912">
    <property type="term" value="C:adherens junction"/>
    <property type="evidence" value="ECO:0007669"/>
    <property type="project" value="UniProtKB-SubCell"/>
</dbReference>
<dbReference type="SUPFAM" id="SSF48726">
    <property type="entry name" value="Immunoglobulin"/>
    <property type="match status" value="2"/>
</dbReference>
<keyword evidence="19" id="KW-1185">Reference proteome</keyword>
<dbReference type="FunFam" id="2.60.40.10:FF:000298">
    <property type="entry name" value="Nectin cell adhesion molecule 3"/>
    <property type="match status" value="1"/>
</dbReference>
<evidence type="ECO:0000259" key="17">
    <source>
        <dbReference type="PROSITE" id="PS50835"/>
    </source>
</evidence>
<comment type="subcellular location">
    <subcellularLocation>
        <location evidence="2">Cell junction</location>
        <location evidence="2">Adherens junction</location>
    </subcellularLocation>
    <subcellularLocation>
        <location evidence="1">Cell membrane</location>
        <topology evidence="1">Single-pass membrane protein</topology>
    </subcellularLocation>
</comment>
<evidence type="ECO:0000256" key="6">
    <source>
        <dbReference type="ARBA" id="ARBA00022729"/>
    </source>
</evidence>
<keyword evidence="12" id="KW-1015">Disulfide bond</keyword>
<evidence type="ECO:0000256" key="8">
    <source>
        <dbReference type="ARBA" id="ARBA00022889"/>
    </source>
</evidence>
<evidence type="ECO:0000256" key="16">
    <source>
        <dbReference type="SAM" id="MobiDB-lite"/>
    </source>
</evidence>
<dbReference type="InterPro" id="IPR007110">
    <property type="entry name" value="Ig-like_dom"/>
</dbReference>
<dbReference type="Pfam" id="PF08205">
    <property type="entry name" value="C2-set_2"/>
    <property type="match status" value="1"/>
</dbReference>
<keyword evidence="7" id="KW-0677">Repeat</keyword>
<keyword evidence="10" id="KW-1133">Transmembrane helix</keyword>
<sequence>MGLSEKLSLNQSMGDRETRDRCETAKPVNNARVLTVQAGSKAVVVAQCEALEGKPAASINWLGSVGGNHSTSSSSGPDGTVTVKSEYKLVPTPADNGRELTCLVDQRTQDQTWVYPVKLSVEYPPSVSIEDYDHNWYMGRSNAVLTCLSNANPPPTTVTWTAVSGPLPDSVVVDGNKLTVRKVDEAVNTTFVCEVKNKLGSTKNQITTVVIGESRDTEPRCLCVAFVGHVQTETNGKTTDSPLLKTCFSVQTSESEICGTNT</sequence>
<name>A0AAV2K100_KNICA</name>
<feature type="compositionally biased region" description="Basic and acidic residues" evidence="16">
    <location>
        <begin position="14"/>
        <end position="23"/>
    </location>
</feature>